<keyword evidence="2" id="KW-0732">Signal</keyword>
<sequence length="280" mass="28575">MKKQLLTAMGILAVAGGIETASASSSAQATIDWDNLSFQLIDFSNGLNAPTLSWTTKNGTVMSSATTVDPDDSGSGVQSRNNFTTAISSEIETLYAQSSATRNSNTGLTASATTQQGASIYDVNLGVNAASASATNSGAFQLSGNGLLLISLDWSVASSGSSGDIFWGGIGEWASASISISGSYNGQFTSGNASASFTTNPYWWSFGGPESQGSTFVMAVFNSGFEVISGNISATASATSNSSAYLSGAGNPAAVPLPASAWLFGSAMFGFLVQRRRKQA</sequence>
<keyword evidence="1" id="KW-0472">Membrane</keyword>
<dbReference type="EMBL" id="JANIBJ010000009">
    <property type="protein sequence ID" value="MCQ8103740.1"/>
    <property type="molecule type" value="Genomic_DNA"/>
</dbReference>
<keyword evidence="1" id="KW-0812">Transmembrane</keyword>
<keyword evidence="4" id="KW-1185">Reference proteome</keyword>
<feature type="signal peptide" evidence="2">
    <location>
        <begin position="1"/>
        <end position="23"/>
    </location>
</feature>
<feature type="transmembrane region" description="Helical" evidence="1">
    <location>
        <begin position="253"/>
        <end position="273"/>
    </location>
</feature>
<protein>
    <submittedName>
        <fullName evidence="3">VPLPA-CTERM sorting domain-containing protein</fullName>
    </submittedName>
</protein>
<keyword evidence="1" id="KW-1133">Transmembrane helix</keyword>
<proteinExistence type="predicted"/>
<name>A0ABT1TE96_9GAMM</name>
<dbReference type="Proteomes" id="UP001524499">
    <property type="component" value="Unassembled WGS sequence"/>
</dbReference>
<comment type="caution">
    <text evidence="3">The sequence shown here is derived from an EMBL/GenBank/DDBJ whole genome shotgun (WGS) entry which is preliminary data.</text>
</comment>
<feature type="chain" id="PRO_5045446312" evidence="2">
    <location>
        <begin position="24"/>
        <end position="280"/>
    </location>
</feature>
<gene>
    <name evidence="3" type="ORF">NP590_06455</name>
</gene>
<organism evidence="3 4">
    <name type="scientific">Methylomonas subterranea</name>
    <dbReference type="NCBI Taxonomy" id="2952225"/>
    <lineage>
        <taxon>Bacteria</taxon>
        <taxon>Pseudomonadati</taxon>
        <taxon>Pseudomonadota</taxon>
        <taxon>Gammaproteobacteria</taxon>
        <taxon>Methylococcales</taxon>
        <taxon>Methylococcaceae</taxon>
        <taxon>Methylomonas</taxon>
    </lineage>
</organism>
<dbReference type="RefSeq" id="WP_256601477.1">
    <property type="nucleotide sequence ID" value="NZ_JANIBJ010000009.1"/>
</dbReference>
<accession>A0ABT1TE96</accession>
<evidence type="ECO:0000256" key="2">
    <source>
        <dbReference type="SAM" id="SignalP"/>
    </source>
</evidence>
<evidence type="ECO:0000313" key="3">
    <source>
        <dbReference type="EMBL" id="MCQ8103740.1"/>
    </source>
</evidence>
<evidence type="ECO:0000313" key="4">
    <source>
        <dbReference type="Proteomes" id="UP001524499"/>
    </source>
</evidence>
<evidence type="ECO:0000256" key="1">
    <source>
        <dbReference type="SAM" id="Phobius"/>
    </source>
</evidence>
<reference evidence="3 4" key="1">
    <citation type="submission" date="2022-07" db="EMBL/GenBank/DDBJ databases">
        <title>Methylomonas rivi sp. nov., Methylomonas rosea sp. nov., Methylomonas aureus sp. nov. and Methylomonas subterranea sp. nov., four novel methanotrophs isolated from a freshwater creek and the deep terrestrial subsurface.</title>
        <authorList>
            <person name="Abin C."/>
            <person name="Sankaranarayanan K."/>
            <person name="Garner C."/>
            <person name="Sindelar R."/>
            <person name="Kotary K."/>
            <person name="Garner R."/>
            <person name="Barclay S."/>
            <person name="Lawson P."/>
            <person name="Krumholz L."/>
        </authorList>
    </citation>
    <scope>NUCLEOTIDE SEQUENCE [LARGE SCALE GENOMIC DNA]</scope>
    <source>
        <strain evidence="3 4">SURF-2</strain>
    </source>
</reference>